<protein>
    <submittedName>
        <fullName evidence="4">TrkA family potassium uptake protein</fullName>
    </submittedName>
</protein>
<reference evidence="4 5" key="1">
    <citation type="submission" date="2021-03" db="EMBL/GenBank/DDBJ databases">
        <title>Caproiciproducens sp. nov. isolated from feces of cow.</title>
        <authorList>
            <person name="Choi J.-Y."/>
        </authorList>
    </citation>
    <scope>NUCLEOTIDE SEQUENCE [LARGE SCALE GENOMIC DNA]</scope>
    <source>
        <strain evidence="4 5">AGMB10547</strain>
    </source>
</reference>
<dbReference type="Gene3D" id="3.40.50.720">
    <property type="entry name" value="NAD(P)-binding Rossmann-like Domain"/>
    <property type="match status" value="1"/>
</dbReference>
<dbReference type="InterPro" id="IPR050721">
    <property type="entry name" value="Trk_Ktr_HKT_K-transport"/>
</dbReference>
<dbReference type="PANTHER" id="PTHR43833">
    <property type="entry name" value="POTASSIUM CHANNEL PROTEIN 2-RELATED-RELATED"/>
    <property type="match status" value="1"/>
</dbReference>
<name>A0ABS7DRC6_9FIRM</name>
<dbReference type="PANTHER" id="PTHR43833:SF8">
    <property type="entry name" value="TRK SYSTEM POTASSIUM UPTAKE PROTEIN TRKA"/>
    <property type="match status" value="1"/>
</dbReference>
<evidence type="ECO:0000313" key="5">
    <source>
        <dbReference type="Proteomes" id="UP000719942"/>
    </source>
</evidence>
<evidence type="ECO:0000259" key="3">
    <source>
        <dbReference type="PROSITE" id="PS51201"/>
    </source>
</evidence>
<organism evidence="4 5">
    <name type="scientific">Caproiciproducens faecalis</name>
    <dbReference type="NCBI Taxonomy" id="2820301"/>
    <lineage>
        <taxon>Bacteria</taxon>
        <taxon>Bacillati</taxon>
        <taxon>Bacillota</taxon>
        <taxon>Clostridia</taxon>
        <taxon>Eubacteriales</taxon>
        <taxon>Acutalibacteraceae</taxon>
        <taxon>Caproiciproducens</taxon>
    </lineage>
</organism>
<dbReference type="Pfam" id="PF02254">
    <property type="entry name" value="TrkA_N"/>
    <property type="match status" value="1"/>
</dbReference>
<dbReference type="InterPro" id="IPR036291">
    <property type="entry name" value="NAD(P)-bd_dom_sf"/>
</dbReference>
<gene>
    <name evidence="4" type="ORF">J5W02_13630</name>
</gene>
<dbReference type="InterPro" id="IPR003148">
    <property type="entry name" value="RCK_N"/>
</dbReference>
<evidence type="ECO:0000313" key="4">
    <source>
        <dbReference type="EMBL" id="MBW7573851.1"/>
    </source>
</evidence>
<feature type="domain" description="RCK N-terminal" evidence="3">
    <location>
        <begin position="9"/>
        <end position="131"/>
    </location>
</feature>
<dbReference type="SUPFAM" id="SSF51735">
    <property type="entry name" value="NAD(P)-binding Rossmann-fold domains"/>
    <property type="match status" value="1"/>
</dbReference>
<dbReference type="InterPro" id="IPR006036">
    <property type="entry name" value="K_uptake_TrkA"/>
</dbReference>
<evidence type="ECO:0000256" key="2">
    <source>
        <dbReference type="ARBA" id="ARBA00022958"/>
    </source>
</evidence>
<comment type="caution">
    <text evidence="4">The sequence shown here is derived from an EMBL/GenBank/DDBJ whole genome shotgun (WGS) entry which is preliminary data.</text>
</comment>
<dbReference type="EMBL" id="JAGFNZ010000006">
    <property type="protein sequence ID" value="MBW7573851.1"/>
    <property type="molecule type" value="Genomic_DNA"/>
</dbReference>
<keyword evidence="5" id="KW-1185">Reference proteome</keyword>
<dbReference type="Proteomes" id="UP000719942">
    <property type="component" value="Unassembled WGS sequence"/>
</dbReference>
<dbReference type="PRINTS" id="PR00335">
    <property type="entry name" value="KUPTAKETRKA"/>
</dbReference>
<keyword evidence="1" id="KW-0406">Ion transport</keyword>
<dbReference type="PROSITE" id="PS51201">
    <property type="entry name" value="RCK_N"/>
    <property type="match status" value="1"/>
</dbReference>
<dbReference type="RefSeq" id="WP_219966257.1">
    <property type="nucleotide sequence ID" value="NZ_JAGFNZ010000006.1"/>
</dbReference>
<keyword evidence="2" id="KW-0630">Potassium</keyword>
<keyword evidence="1" id="KW-0813">Transport</keyword>
<sequence length="148" mass="15917">MRLFVKEKSNGLIIVGCGRLGSSLARTMAEEGQNVTVIDCDENALQKLPASYEGCSVIGDGTDTDILETAGIRHAAALIAATDDDAANIMIAQIASRHYQLKNVIAYVENTSKAVNSPEINMIMISPTILSVKEAQKILFHVKEEKAV</sequence>
<proteinExistence type="predicted"/>
<accession>A0ABS7DRC6</accession>
<keyword evidence="1" id="KW-0633">Potassium transport</keyword>
<evidence type="ECO:0000256" key="1">
    <source>
        <dbReference type="ARBA" id="ARBA00022538"/>
    </source>
</evidence>